<dbReference type="CDD" id="cd02947">
    <property type="entry name" value="TRX_family"/>
    <property type="match status" value="1"/>
</dbReference>
<comment type="similarity">
    <text evidence="1">Belongs to the thioredoxin family.</text>
</comment>
<dbReference type="GO" id="GO:0015035">
    <property type="term" value="F:protein-disulfide reductase activity"/>
    <property type="evidence" value="ECO:0007669"/>
    <property type="project" value="UniProtKB-UniRule"/>
</dbReference>
<keyword evidence="2" id="KW-0813">Transport</keyword>
<proteinExistence type="inferred from homology"/>
<reference evidence="9 10" key="1">
    <citation type="submission" date="2016-11" db="EMBL/GenBank/DDBJ databases">
        <title>Mixed transmission modes and dynamic genome evolution in an obligate animal-bacterial symbiosis.</title>
        <authorList>
            <person name="Russell S.L."/>
            <person name="Corbett-Detig R.B."/>
            <person name="Cavanaugh C.M."/>
        </authorList>
    </citation>
    <scope>NUCLEOTIDE SEQUENCE [LARGE SCALE GENOMIC DNA]</scope>
    <source>
        <strain evidence="9">Sp-SM6</strain>
    </source>
</reference>
<dbReference type="NCBIfam" id="TIGR01068">
    <property type="entry name" value="thioredoxin"/>
    <property type="match status" value="1"/>
</dbReference>
<accession>A0A1T2LBS1</accession>
<dbReference type="Gene3D" id="3.40.30.10">
    <property type="entry name" value="Glutaredoxin"/>
    <property type="match status" value="1"/>
</dbReference>
<evidence type="ECO:0000256" key="2">
    <source>
        <dbReference type="ARBA" id="ARBA00022448"/>
    </source>
</evidence>
<dbReference type="InterPro" id="IPR013766">
    <property type="entry name" value="Thioredoxin_domain"/>
</dbReference>
<gene>
    <name evidence="9" type="ORF">BOW52_02710</name>
</gene>
<name>A0A1T2LBS1_9GAMM</name>
<dbReference type="AlphaFoldDB" id="A0A1T2LBS1"/>
<keyword evidence="10" id="KW-1185">Reference proteome</keyword>
<dbReference type="EMBL" id="MPRK01000028">
    <property type="protein sequence ID" value="OOZ42545.1"/>
    <property type="molecule type" value="Genomic_DNA"/>
</dbReference>
<comment type="caution">
    <text evidence="9">The sequence shown here is derived from an EMBL/GenBank/DDBJ whole genome shotgun (WGS) entry which is preliminary data.</text>
</comment>
<dbReference type="PROSITE" id="PS51352">
    <property type="entry name" value="THIOREDOXIN_2"/>
    <property type="match status" value="1"/>
</dbReference>
<dbReference type="GO" id="GO:0046872">
    <property type="term" value="F:metal ion binding"/>
    <property type="evidence" value="ECO:0007669"/>
    <property type="project" value="UniProtKB-KW"/>
</dbReference>
<dbReference type="PANTHER" id="PTHR45663">
    <property type="entry name" value="GEO12009P1"/>
    <property type="match status" value="1"/>
</dbReference>
<dbReference type="GO" id="GO:0005829">
    <property type="term" value="C:cytosol"/>
    <property type="evidence" value="ECO:0007669"/>
    <property type="project" value="TreeGrafter"/>
</dbReference>
<dbReference type="SUPFAM" id="SSF52833">
    <property type="entry name" value="Thioredoxin-like"/>
    <property type="match status" value="1"/>
</dbReference>
<protein>
    <recommendedName>
        <fullName evidence="7">Thioredoxin</fullName>
    </recommendedName>
</protein>
<dbReference type="InterPro" id="IPR005746">
    <property type="entry name" value="Thioredoxin"/>
</dbReference>
<dbReference type="InterPro" id="IPR036249">
    <property type="entry name" value="Thioredoxin-like_sf"/>
</dbReference>
<dbReference type="RefSeq" id="WP_078476325.1">
    <property type="nucleotide sequence ID" value="NZ_MPRK01000028.1"/>
</dbReference>
<organism evidence="9 10">
    <name type="scientific">Solemya elarraichensis gill symbiont</name>
    <dbReference type="NCBI Taxonomy" id="1918949"/>
    <lineage>
        <taxon>Bacteria</taxon>
        <taxon>Pseudomonadati</taxon>
        <taxon>Pseudomonadota</taxon>
        <taxon>Gammaproteobacteria</taxon>
        <taxon>sulfur-oxidizing symbionts</taxon>
    </lineage>
</organism>
<evidence type="ECO:0000256" key="5">
    <source>
        <dbReference type="ARBA" id="ARBA00023157"/>
    </source>
</evidence>
<dbReference type="Proteomes" id="UP000190198">
    <property type="component" value="Unassembled WGS sequence"/>
</dbReference>
<evidence type="ECO:0000256" key="6">
    <source>
        <dbReference type="ARBA" id="ARBA00023284"/>
    </source>
</evidence>
<keyword evidence="3" id="KW-0479">Metal-binding</keyword>
<feature type="domain" description="Thioredoxin" evidence="8">
    <location>
        <begin position="21"/>
        <end position="145"/>
    </location>
</feature>
<dbReference type="NCBIfam" id="NF008229">
    <property type="entry name" value="PRK10996.1"/>
    <property type="match status" value="1"/>
</dbReference>
<evidence type="ECO:0000256" key="7">
    <source>
        <dbReference type="NCBIfam" id="TIGR01068"/>
    </source>
</evidence>
<evidence type="ECO:0000256" key="1">
    <source>
        <dbReference type="ARBA" id="ARBA00008987"/>
    </source>
</evidence>
<keyword evidence="6" id="KW-0676">Redox-active center</keyword>
<evidence type="ECO:0000256" key="3">
    <source>
        <dbReference type="ARBA" id="ARBA00022723"/>
    </source>
</evidence>
<dbReference type="FunFam" id="3.40.30.10:FF:000001">
    <property type="entry name" value="Thioredoxin"/>
    <property type="match status" value="1"/>
</dbReference>
<dbReference type="PANTHER" id="PTHR45663:SF11">
    <property type="entry name" value="GEO12009P1"/>
    <property type="match status" value="1"/>
</dbReference>
<dbReference type="Pfam" id="PF00085">
    <property type="entry name" value="Thioredoxin"/>
    <property type="match status" value="1"/>
</dbReference>
<dbReference type="GO" id="GO:0045454">
    <property type="term" value="P:cell redox homeostasis"/>
    <property type="evidence" value="ECO:0007669"/>
    <property type="project" value="TreeGrafter"/>
</dbReference>
<dbReference type="OrthoDB" id="9790390at2"/>
<dbReference type="InterPro" id="IPR017937">
    <property type="entry name" value="Thioredoxin_CS"/>
</dbReference>
<dbReference type="PROSITE" id="PS00194">
    <property type="entry name" value="THIOREDOXIN_1"/>
    <property type="match status" value="1"/>
</dbReference>
<keyword evidence="5" id="KW-1015">Disulfide bond</keyword>
<dbReference type="Gene3D" id="2.30.30.380">
    <property type="entry name" value="Zn-finger domain of Sec23/24"/>
    <property type="match status" value="1"/>
</dbReference>
<keyword evidence="4" id="KW-0249">Electron transport</keyword>
<evidence type="ECO:0000313" key="10">
    <source>
        <dbReference type="Proteomes" id="UP000190198"/>
    </source>
</evidence>
<evidence type="ECO:0000313" key="9">
    <source>
        <dbReference type="EMBL" id="OOZ42545.1"/>
    </source>
</evidence>
<dbReference type="InterPro" id="IPR049299">
    <property type="entry name" value="Thio2_N"/>
</dbReference>
<evidence type="ECO:0000256" key="4">
    <source>
        <dbReference type="ARBA" id="ARBA00022982"/>
    </source>
</evidence>
<dbReference type="Pfam" id="PF21352">
    <property type="entry name" value="Zn_ribbon_Thio2"/>
    <property type="match status" value="1"/>
</dbReference>
<sequence length="146" mass="15854">MSEMIHLVCPSCHGVNRIPAARLGDSPNCGKCRSSLTDSSPVEVSAADFNKFVQRSDMPLLVDFWAPWCGPCKMMAPMFEAAAAQLAPSVRLLKVNTEENQQLGAQLGIRSIPTLALFKGGREVARQPGAMESAQIVAWTRQNLAR</sequence>
<dbReference type="PRINTS" id="PR00421">
    <property type="entry name" value="THIOREDOXIN"/>
</dbReference>
<evidence type="ECO:0000259" key="8">
    <source>
        <dbReference type="PROSITE" id="PS51352"/>
    </source>
</evidence>